<reference evidence="3" key="1">
    <citation type="submission" date="2025-08" db="UniProtKB">
        <authorList>
            <consortium name="RefSeq"/>
        </authorList>
    </citation>
    <scope>IDENTIFICATION</scope>
    <source>
        <tissue evidence="3">Gonad</tissue>
    </source>
</reference>
<proteinExistence type="predicted"/>
<dbReference type="OrthoDB" id="10416824at2759"/>
<accession>A0A6P4YPB4</accession>
<dbReference type="Proteomes" id="UP000515135">
    <property type="component" value="Unplaced"/>
</dbReference>
<organism evidence="2 3">
    <name type="scientific">Branchiostoma belcheri</name>
    <name type="common">Amphioxus</name>
    <dbReference type="NCBI Taxonomy" id="7741"/>
    <lineage>
        <taxon>Eukaryota</taxon>
        <taxon>Metazoa</taxon>
        <taxon>Chordata</taxon>
        <taxon>Cephalochordata</taxon>
        <taxon>Leptocardii</taxon>
        <taxon>Amphioxiformes</taxon>
        <taxon>Branchiostomatidae</taxon>
        <taxon>Branchiostoma</taxon>
    </lineage>
</organism>
<dbReference type="KEGG" id="bbel:109469171"/>
<evidence type="ECO:0000313" key="2">
    <source>
        <dbReference type="Proteomes" id="UP000515135"/>
    </source>
</evidence>
<protein>
    <submittedName>
        <fullName evidence="3">Uncharacterized protein LOC109469171</fullName>
    </submittedName>
</protein>
<feature type="compositionally biased region" description="Basic and acidic residues" evidence="1">
    <location>
        <begin position="189"/>
        <end position="198"/>
    </location>
</feature>
<feature type="compositionally biased region" description="Basic residues" evidence="1">
    <location>
        <begin position="244"/>
        <end position="257"/>
    </location>
</feature>
<dbReference type="RefSeq" id="XP_019623524.1">
    <property type="nucleotide sequence ID" value="XM_019767965.1"/>
</dbReference>
<dbReference type="AlphaFoldDB" id="A0A6P4YPB4"/>
<name>A0A6P4YPB4_BRABE</name>
<keyword evidence="2" id="KW-1185">Reference proteome</keyword>
<dbReference type="GeneID" id="109469171"/>
<gene>
    <name evidence="3" type="primary">LOC109469171</name>
</gene>
<evidence type="ECO:0000313" key="3">
    <source>
        <dbReference type="RefSeq" id="XP_019623524.1"/>
    </source>
</evidence>
<feature type="region of interest" description="Disordered" evidence="1">
    <location>
        <begin position="185"/>
        <end position="206"/>
    </location>
</feature>
<sequence>MEIDNKPRRQSLLDVKNLEGKKQIIKDYMHTYQKLKILDDWEDRRIEKMKKMETVITTAVFQEETQKIVKLVNKMGAKIIRAEKGCVISYLEFDDENGLEKFWDFHESGGLSKYLTDLALPDDEMRHLEGGKTLCVQTVALDEDYLAWKHYFNGTRPPRSRKNKQVTVVEGGCIVGVQRVLVKVTSRPSTDEPRKHEGQLQGSRAEGMDHHAQLVVDMMQQISLSAATDTPLLGATSSEPHEGRRQRRKSGERKKHRSGEGKKH</sequence>
<evidence type="ECO:0000256" key="1">
    <source>
        <dbReference type="SAM" id="MobiDB-lite"/>
    </source>
</evidence>
<feature type="region of interest" description="Disordered" evidence="1">
    <location>
        <begin position="227"/>
        <end position="264"/>
    </location>
</feature>